<proteinExistence type="predicted"/>
<comment type="caution">
    <text evidence="1">The sequence shown here is derived from an EMBL/GenBank/DDBJ whole genome shotgun (WGS) entry which is preliminary data.</text>
</comment>
<evidence type="ECO:0000313" key="1">
    <source>
        <dbReference type="EMBL" id="MEW9572057.1"/>
    </source>
</evidence>
<dbReference type="Pfam" id="PF11607">
    <property type="entry name" value="DUF3247"/>
    <property type="match status" value="1"/>
</dbReference>
<name>A0ABV3QFI5_9GAMM</name>
<sequence length="101" mass="11283">MGRSAKHVYSDPAAVQALEALASELPANGHVRLMLKNGGMCEGVVAERATVQVYYDPTEQHQGINGELRLERPDEPDWHRWMWLDEIASVEHLDSTLGSEN</sequence>
<organism evidence="1 2">
    <name type="scientific">Rhodanobacter lycopersici</name>
    <dbReference type="NCBI Taxonomy" id="3162487"/>
    <lineage>
        <taxon>Bacteria</taxon>
        <taxon>Pseudomonadati</taxon>
        <taxon>Pseudomonadota</taxon>
        <taxon>Gammaproteobacteria</taxon>
        <taxon>Lysobacterales</taxon>
        <taxon>Rhodanobacteraceae</taxon>
        <taxon>Rhodanobacter</taxon>
    </lineage>
</organism>
<keyword evidence="2" id="KW-1185">Reference proteome</keyword>
<dbReference type="InterPro" id="IPR021649">
    <property type="entry name" value="DUF3247"/>
</dbReference>
<dbReference type="Proteomes" id="UP001556220">
    <property type="component" value="Unassembled WGS sequence"/>
</dbReference>
<dbReference type="Gene3D" id="2.30.30.720">
    <property type="entry name" value="Protein of unknown function (DUF3247)"/>
    <property type="match status" value="1"/>
</dbReference>
<protein>
    <submittedName>
        <fullName evidence="1">DUF3247 family protein</fullName>
    </submittedName>
</protein>
<dbReference type="RefSeq" id="WP_367854117.1">
    <property type="nucleotide sequence ID" value="NZ_JBFOHK010000002.1"/>
</dbReference>
<accession>A0ABV3QFI5</accession>
<gene>
    <name evidence="1" type="ORF">ABQJ54_09845</name>
</gene>
<evidence type="ECO:0000313" key="2">
    <source>
        <dbReference type="Proteomes" id="UP001556220"/>
    </source>
</evidence>
<reference evidence="1 2" key="1">
    <citation type="submission" date="2024-06" db="EMBL/GenBank/DDBJ databases">
        <authorList>
            <person name="Woo H."/>
        </authorList>
    </citation>
    <scope>NUCLEOTIDE SEQUENCE [LARGE SCALE GENOMIC DNA]</scope>
    <source>
        <strain evidence="1 2">Si-c</strain>
    </source>
</reference>
<dbReference type="EMBL" id="JBFOHK010000002">
    <property type="protein sequence ID" value="MEW9572057.1"/>
    <property type="molecule type" value="Genomic_DNA"/>
</dbReference>